<feature type="signal peptide" evidence="1">
    <location>
        <begin position="1"/>
        <end position="29"/>
    </location>
</feature>
<dbReference type="RefSeq" id="WP_239079906.1">
    <property type="nucleotide sequence ID" value="NZ_BOMD01000015.1"/>
</dbReference>
<accession>A0A4R6JWG2</accession>
<proteinExistence type="predicted"/>
<sequence length="363" mass="38717">MGMVRRTAYGLAGALMVAASTAMVNPATAQAGTASAANAAHAAERAQAAPSRAELALRWAPIHYQDVDVTGAHALGGKSDFITRYDFDGNLNGRDNWDNAGSNTSAAVYYSVLETGTHYYLTYFFFHPRDWIDHPFFETEHENDGEGVLTIVQKDDSPYGVLKAAVTVAHTDFYSYVPAGSDWTNGSETIDGTLQLKASPHDSFQHPVTAQERGGHGLKAWPQYDIDGDGVVYYPTAGTSEAPSSPDDRDVRYELIDLFASGGLWAQRTNTSLFANLGTFAGDTSGGCGQGTWSCGVNSANAPWGWDDGNDAVARGEIASDPAKLVASYFKVPGPLDRSYTHNPYSSAAAALKAAQNLPPTID</sequence>
<organism evidence="2 3">
    <name type="scientific">Paractinoplanes brasiliensis</name>
    <dbReference type="NCBI Taxonomy" id="52695"/>
    <lineage>
        <taxon>Bacteria</taxon>
        <taxon>Bacillati</taxon>
        <taxon>Actinomycetota</taxon>
        <taxon>Actinomycetes</taxon>
        <taxon>Micromonosporales</taxon>
        <taxon>Micromonosporaceae</taxon>
        <taxon>Paractinoplanes</taxon>
    </lineage>
</organism>
<name>A0A4R6JWG2_9ACTN</name>
<reference evidence="2 3" key="1">
    <citation type="submission" date="2019-03" db="EMBL/GenBank/DDBJ databases">
        <title>Sequencing the genomes of 1000 actinobacteria strains.</title>
        <authorList>
            <person name="Klenk H.-P."/>
        </authorList>
    </citation>
    <scope>NUCLEOTIDE SEQUENCE [LARGE SCALE GENOMIC DNA]</scope>
    <source>
        <strain evidence="2 3">DSM 43805</strain>
    </source>
</reference>
<dbReference type="AlphaFoldDB" id="A0A4R6JWG2"/>
<dbReference type="Proteomes" id="UP000294901">
    <property type="component" value="Unassembled WGS sequence"/>
</dbReference>
<protein>
    <submittedName>
        <fullName evidence="2">Uncharacterized protein</fullName>
    </submittedName>
</protein>
<gene>
    <name evidence="2" type="ORF">C8E87_4843</name>
</gene>
<comment type="caution">
    <text evidence="2">The sequence shown here is derived from an EMBL/GenBank/DDBJ whole genome shotgun (WGS) entry which is preliminary data.</text>
</comment>
<feature type="chain" id="PRO_5038764413" evidence="1">
    <location>
        <begin position="30"/>
        <end position="363"/>
    </location>
</feature>
<evidence type="ECO:0000256" key="1">
    <source>
        <dbReference type="SAM" id="SignalP"/>
    </source>
</evidence>
<keyword evidence="1" id="KW-0732">Signal</keyword>
<dbReference type="EMBL" id="SNWR01000001">
    <property type="protein sequence ID" value="TDO41114.1"/>
    <property type="molecule type" value="Genomic_DNA"/>
</dbReference>
<evidence type="ECO:0000313" key="3">
    <source>
        <dbReference type="Proteomes" id="UP000294901"/>
    </source>
</evidence>
<evidence type="ECO:0000313" key="2">
    <source>
        <dbReference type="EMBL" id="TDO41114.1"/>
    </source>
</evidence>
<keyword evidence="3" id="KW-1185">Reference proteome</keyword>